<dbReference type="CDD" id="cd23533">
    <property type="entry name" value="TFP_LU_ECD_BMPR2_like"/>
    <property type="match status" value="1"/>
</dbReference>
<evidence type="ECO:0000256" key="16">
    <source>
        <dbReference type="ARBA" id="ARBA00047681"/>
    </source>
</evidence>
<proteinExistence type="inferred from homology"/>
<reference evidence="21" key="3">
    <citation type="submission" date="2015-06" db="UniProtKB">
        <authorList>
            <consortium name="EnsemblMetazoa"/>
        </authorList>
    </citation>
    <scope>IDENTIFICATION</scope>
</reference>
<evidence type="ECO:0000256" key="3">
    <source>
        <dbReference type="ARBA" id="ARBA00022527"/>
    </source>
</evidence>
<dbReference type="GO" id="GO:0030509">
    <property type="term" value="P:BMP signaling pathway"/>
    <property type="evidence" value="ECO:0007669"/>
    <property type="project" value="TreeGrafter"/>
</dbReference>
<dbReference type="EC" id="2.7.11.30" evidence="18"/>
<keyword evidence="12 18" id="KW-1133">Transmembrane helix</keyword>
<keyword evidence="8 18" id="KW-0547">Nucleotide-binding</keyword>
<dbReference type="GO" id="GO:0005524">
    <property type="term" value="F:ATP binding"/>
    <property type="evidence" value="ECO:0007669"/>
    <property type="project" value="UniProtKB-UniRule"/>
</dbReference>
<comment type="subcellular location">
    <subcellularLocation>
        <location evidence="1 18">Membrane</location>
        <topology evidence="1 18">Single-pass type I membrane protein</topology>
    </subcellularLocation>
</comment>
<evidence type="ECO:0000256" key="10">
    <source>
        <dbReference type="ARBA" id="ARBA00022840"/>
    </source>
</evidence>
<name>R7U8P4_CAPTE</name>
<sequence length="458" mass="51567">MKEITLDLLNSGCWNNPDEQRACDTVSPDAACVGHPIVNNSTFFCCCRGNLCNANLTEGTFVLSSDFLDTKDVSADYISSDYRTQTITIALSSVSALAVIIVIVFLVYRLRCVPRDAPNDPFFLGEPLSTPLFIMEDLHTTHLIASGRFGTVWKGQLSSVPVAIKVFSPAQRQYFTNEQDILNLPHMTHVALPKFYGAGERESVDGIPEYLIVMEYIESGSLTEYLRTHTLDWIKLCRMMYSAAAGLAHLHADFTKADKSKPAIAHRDFNSRNIMVKADLSCCLVDFGFATRIDGCHFYRNGQEENAEQTSLSDVGTVRYMSPEVLEGAVNLRDCEASLKQIDVYALGLVIWEMAMRCTDLFQGLTTPEYQLPFQAELGLHPSFEQMQVWVSRNKQRPPFPDIWKDTNQAIRALKETIEDCWDQDAEARLTAMCVEERALDMTTLWENRHKGTPATHR</sequence>
<keyword evidence="11 18" id="KW-0460">Magnesium</keyword>
<dbReference type="Proteomes" id="UP000014760">
    <property type="component" value="Unassembled WGS sequence"/>
</dbReference>
<dbReference type="FunFam" id="1.10.510.10:FF:000487">
    <property type="entry name" value="Anti-Muellerian hormone type-2 receptor"/>
    <property type="match status" value="1"/>
</dbReference>
<dbReference type="OrthoDB" id="669224at2759"/>
<dbReference type="Pfam" id="PF07714">
    <property type="entry name" value="PK_Tyr_Ser-Thr"/>
    <property type="match status" value="1"/>
</dbReference>
<dbReference type="SUPFAM" id="SSF56112">
    <property type="entry name" value="Protein kinase-like (PK-like)"/>
    <property type="match status" value="1"/>
</dbReference>
<feature type="transmembrane region" description="Helical" evidence="18">
    <location>
        <begin position="87"/>
        <end position="108"/>
    </location>
</feature>
<evidence type="ECO:0000256" key="1">
    <source>
        <dbReference type="ARBA" id="ARBA00004479"/>
    </source>
</evidence>
<evidence type="ECO:0000313" key="20">
    <source>
        <dbReference type="EMBL" id="ELU02740.1"/>
    </source>
</evidence>
<dbReference type="InterPro" id="IPR001245">
    <property type="entry name" value="Ser-Thr/Tyr_kinase_cat_dom"/>
</dbReference>
<evidence type="ECO:0000256" key="13">
    <source>
        <dbReference type="ARBA" id="ARBA00023136"/>
    </source>
</evidence>
<protein>
    <recommendedName>
        <fullName evidence="18">Serine/threonine-protein kinase receptor</fullName>
        <ecNumber evidence="18">2.7.11.30</ecNumber>
    </recommendedName>
</protein>
<dbReference type="CDD" id="cd14054">
    <property type="entry name" value="STKc_BMPR2_AMHR2"/>
    <property type="match status" value="1"/>
</dbReference>
<evidence type="ECO:0000259" key="19">
    <source>
        <dbReference type="PROSITE" id="PS50011"/>
    </source>
</evidence>
<dbReference type="Gene3D" id="1.10.510.10">
    <property type="entry name" value="Transferase(Phosphotransferase) domain 1"/>
    <property type="match status" value="1"/>
</dbReference>
<dbReference type="EnsemblMetazoa" id="CapteT117843">
    <property type="protein sequence ID" value="CapteP117843"/>
    <property type="gene ID" value="CapteG117843"/>
</dbReference>
<dbReference type="PANTHER" id="PTHR23255">
    <property type="entry name" value="TRANSFORMING GROWTH FACTOR-BETA RECEPTOR TYPE I AND II"/>
    <property type="match status" value="1"/>
</dbReference>
<dbReference type="PROSITE" id="PS50011">
    <property type="entry name" value="PROTEIN_KINASE_DOM"/>
    <property type="match status" value="1"/>
</dbReference>
<dbReference type="GO" id="GO:0005886">
    <property type="term" value="C:plasma membrane"/>
    <property type="evidence" value="ECO:0007669"/>
    <property type="project" value="TreeGrafter"/>
</dbReference>
<evidence type="ECO:0000256" key="4">
    <source>
        <dbReference type="ARBA" id="ARBA00022679"/>
    </source>
</evidence>
<evidence type="ECO:0000256" key="9">
    <source>
        <dbReference type="ARBA" id="ARBA00022777"/>
    </source>
</evidence>
<comment type="similarity">
    <text evidence="2 18">Belongs to the protein kinase superfamily. TKL Ser/Thr protein kinase family. TGFB receptor subfamily.</text>
</comment>
<dbReference type="EMBL" id="KB303819">
    <property type="protein sequence ID" value="ELU02740.1"/>
    <property type="molecule type" value="Genomic_DNA"/>
</dbReference>
<dbReference type="PRINTS" id="PR00653">
    <property type="entry name" value="ACTIVIN2R"/>
</dbReference>
<dbReference type="PANTHER" id="PTHR23255:SF100">
    <property type="entry name" value="RECEPTOR PROTEIN SERINE_THREONINE KINASE"/>
    <property type="match status" value="1"/>
</dbReference>
<evidence type="ECO:0000256" key="7">
    <source>
        <dbReference type="ARBA" id="ARBA00022729"/>
    </source>
</evidence>
<dbReference type="Gene3D" id="3.30.200.20">
    <property type="entry name" value="Phosphorylase Kinase, domain 1"/>
    <property type="match status" value="1"/>
</dbReference>
<dbReference type="InterPro" id="IPR045860">
    <property type="entry name" value="Snake_toxin-like_sf"/>
</dbReference>
<gene>
    <name evidence="20" type="ORF">CAPTEDRAFT_117843</name>
</gene>
<keyword evidence="22" id="KW-1185">Reference proteome</keyword>
<dbReference type="Gene3D" id="2.10.60.10">
    <property type="entry name" value="CD59"/>
    <property type="match status" value="1"/>
</dbReference>
<evidence type="ECO:0000256" key="11">
    <source>
        <dbReference type="ARBA" id="ARBA00022842"/>
    </source>
</evidence>
<dbReference type="InterPro" id="IPR000719">
    <property type="entry name" value="Prot_kinase_dom"/>
</dbReference>
<evidence type="ECO:0000256" key="6">
    <source>
        <dbReference type="ARBA" id="ARBA00022723"/>
    </source>
</evidence>
<keyword evidence="3 18" id="KW-0723">Serine/threonine-protein kinase</keyword>
<evidence type="ECO:0000256" key="18">
    <source>
        <dbReference type="RuleBase" id="RU361271"/>
    </source>
</evidence>
<dbReference type="InterPro" id="IPR011009">
    <property type="entry name" value="Kinase-like_dom_sf"/>
</dbReference>
<evidence type="ECO:0000256" key="12">
    <source>
        <dbReference type="ARBA" id="ARBA00022989"/>
    </source>
</evidence>
<dbReference type="EMBL" id="AMQN01008724">
    <property type="status" value="NOT_ANNOTATED_CDS"/>
    <property type="molecule type" value="Genomic_DNA"/>
</dbReference>
<dbReference type="AlphaFoldDB" id="R7U8P4"/>
<dbReference type="GO" id="GO:0046872">
    <property type="term" value="F:metal ion binding"/>
    <property type="evidence" value="ECO:0007669"/>
    <property type="project" value="UniProtKB-KW"/>
</dbReference>
<dbReference type="InterPro" id="IPR000333">
    <property type="entry name" value="TGFB_receptor"/>
</dbReference>
<comment type="cofactor">
    <cofactor evidence="18">
        <name>Mg(2+)</name>
        <dbReference type="ChEBI" id="CHEBI:18420"/>
    </cofactor>
    <cofactor evidence="18">
        <name>Mn(2+)</name>
        <dbReference type="ChEBI" id="CHEBI:29035"/>
    </cofactor>
</comment>
<keyword evidence="4 18" id="KW-0808">Transferase</keyword>
<evidence type="ECO:0000313" key="21">
    <source>
        <dbReference type="EnsemblMetazoa" id="CapteP117843"/>
    </source>
</evidence>
<keyword evidence="15" id="KW-0325">Glycoprotein</keyword>
<dbReference type="GO" id="GO:0043235">
    <property type="term" value="C:receptor complex"/>
    <property type="evidence" value="ECO:0007669"/>
    <property type="project" value="TreeGrafter"/>
</dbReference>
<comment type="catalytic activity">
    <reaction evidence="17 18">
        <text>L-threonyl-[receptor-protein] + ATP = O-phospho-L-threonyl-[receptor-protein] + ADP + H(+)</text>
        <dbReference type="Rhea" id="RHEA:44880"/>
        <dbReference type="Rhea" id="RHEA-COMP:11024"/>
        <dbReference type="Rhea" id="RHEA-COMP:11025"/>
        <dbReference type="ChEBI" id="CHEBI:15378"/>
        <dbReference type="ChEBI" id="CHEBI:30013"/>
        <dbReference type="ChEBI" id="CHEBI:30616"/>
        <dbReference type="ChEBI" id="CHEBI:61977"/>
        <dbReference type="ChEBI" id="CHEBI:456216"/>
        <dbReference type="EC" id="2.7.11.30"/>
    </reaction>
</comment>
<evidence type="ECO:0000313" key="22">
    <source>
        <dbReference type="Proteomes" id="UP000014760"/>
    </source>
</evidence>
<organism evidence="20">
    <name type="scientific">Capitella teleta</name>
    <name type="common">Polychaete worm</name>
    <dbReference type="NCBI Taxonomy" id="283909"/>
    <lineage>
        <taxon>Eukaryota</taxon>
        <taxon>Metazoa</taxon>
        <taxon>Spiralia</taxon>
        <taxon>Lophotrochozoa</taxon>
        <taxon>Annelida</taxon>
        <taxon>Polychaeta</taxon>
        <taxon>Sedentaria</taxon>
        <taxon>Scolecida</taxon>
        <taxon>Capitellidae</taxon>
        <taxon>Capitella</taxon>
    </lineage>
</organism>
<feature type="domain" description="Protein kinase" evidence="19">
    <location>
        <begin position="138"/>
        <end position="445"/>
    </location>
</feature>
<accession>R7U8P4</accession>
<keyword evidence="7" id="KW-0732">Signal</keyword>
<dbReference type="HOGENOM" id="CLU_000288_8_4_1"/>
<reference evidence="22" key="1">
    <citation type="submission" date="2012-12" db="EMBL/GenBank/DDBJ databases">
        <authorList>
            <person name="Hellsten U."/>
            <person name="Grimwood J."/>
            <person name="Chapman J.A."/>
            <person name="Shapiro H."/>
            <person name="Aerts A."/>
            <person name="Otillar R.P."/>
            <person name="Terry A.Y."/>
            <person name="Boore J.L."/>
            <person name="Simakov O."/>
            <person name="Marletaz F."/>
            <person name="Cho S.-J."/>
            <person name="Edsinger-Gonzales E."/>
            <person name="Havlak P."/>
            <person name="Kuo D.-H."/>
            <person name="Larsson T."/>
            <person name="Lv J."/>
            <person name="Arendt D."/>
            <person name="Savage R."/>
            <person name="Osoegawa K."/>
            <person name="de Jong P."/>
            <person name="Lindberg D.R."/>
            <person name="Seaver E.C."/>
            <person name="Weisblat D.A."/>
            <person name="Putnam N.H."/>
            <person name="Grigoriev I.V."/>
            <person name="Rokhsar D.S."/>
        </authorList>
    </citation>
    <scope>NUCLEOTIDE SEQUENCE</scope>
    <source>
        <strain evidence="22">I ESC-2004</strain>
    </source>
</reference>
<evidence type="ECO:0000256" key="2">
    <source>
        <dbReference type="ARBA" id="ARBA00009605"/>
    </source>
</evidence>
<dbReference type="OMA" id="NQGCWTH"/>
<reference evidence="20 22" key="2">
    <citation type="journal article" date="2013" name="Nature">
        <title>Insights into bilaterian evolution from three spiralian genomes.</title>
        <authorList>
            <person name="Simakov O."/>
            <person name="Marletaz F."/>
            <person name="Cho S.J."/>
            <person name="Edsinger-Gonzales E."/>
            <person name="Havlak P."/>
            <person name="Hellsten U."/>
            <person name="Kuo D.H."/>
            <person name="Larsson T."/>
            <person name="Lv J."/>
            <person name="Arendt D."/>
            <person name="Savage R."/>
            <person name="Osoegawa K."/>
            <person name="de Jong P."/>
            <person name="Grimwood J."/>
            <person name="Chapman J.A."/>
            <person name="Shapiro H."/>
            <person name="Aerts A."/>
            <person name="Otillar R.P."/>
            <person name="Terry A.Y."/>
            <person name="Boore J.L."/>
            <person name="Grigoriev I.V."/>
            <person name="Lindberg D.R."/>
            <person name="Seaver E.C."/>
            <person name="Weisblat D.A."/>
            <person name="Putnam N.H."/>
            <person name="Rokhsar D.S."/>
        </authorList>
    </citation>
    <scope>NUCLEOTIDE SEQUENCE</scope>
    <source>
        <strain evidence="20 22">I ESC-2004</strain>
    </source>
</reference>
<keyword evidence="6 18" id="KW-0479">Metal-binding</keyword>
<keyword evidence="9 18" id="KW-0418">Kinase</keyword>
<keyword evidence="5 18" id="KW-0812">Transmembrane</keyword>
<evidence type="ECO:0000256" key="15">
    <source>
        <dbReference type="ARBA" id="ARBA00023180"/>
    </source>
</evidence>
<keyword evidence="10 18" id="KW-0067">ATP-binding</keyword>
<dbReference type="GO" id="GO:0005024">
    <property type="term" value="F:transforming growth factor beta receptor activity"/>
    <property type="evidence" value="ECO:0007669"/>
    <property type="project" value="TreeGrafter"/>
</dbReference>
<evidence type="ECO:0000256" key="17">
    <source>
        <dbReference type="ARBA" id="ARBA00048773"/>
    </source>
</evidence>
<comment type="catalytic activity">
    <reaction evidence="16">
        <text>L-seryl-[receptor-protein] + ATP = O-phospho-L-seryl-[receptor-protein] + ADP + H(+)</text>
        <dbReference type="Rhea" id="RHEA:18673"/>
        <dbReference type="Rhea" id="RHEA-COMP:11022"/>
        <dbReference type="Rhea" id="RHEA-COMP:11023"/>
        <dbReference type="ChEBI" id="CHEBI:15378"/>
        <dbReference type="ChEBI" id="CHEBI:29999"/>
        <dbReference type="ChEBI" id="CHEBI:30616"/>
        <dbReference type="ChEBI" id="CHEBI:83421"/>
        <dbReference type="ChEBI" id="CHEBI:456216"/>
        <dbReference type="EC" id="2.7.11.30"/>
    </reaction>
</comment>
<keyword evidence="13 18" id="KW-0472">Membrane</keyword>
<dbReference type="STRING" id="283909.R7U8P4"/>
<evidence type="ECO:0000256" key="8">
    <source>
        <dbReference type="ARBA" id="ARBA00022741"/>
    </source>
</evidence>
<evidence type="ECO:0000256" key="5">
    <source>
        <dbReference type="ARBA" id="ARBA00022692"/>
    </source>
</evidence>
<evidence type="ECO:0000256" key="14">
    <source>
        <dbReference type="ARBA" id="ARBA00023170"/>
    </source>
</evidence>
<keyword evidence="18" id="KW-0464">Manganese</keyword>
<keyword evidence="14 18" id="KW-0675">Receptor</keyword>